<dbReference type="AlphaFoldDB" id="A0AAV7UL16"/>
<evidence type="ECO:0000313" key="3">
    <source>
        <dbReference type="Proteomes" id="UP001066276"/>
    </source>
</evidence>
<reference evidence="2" key="1">
    <citation type="journal article" date="2022" name="bioRxiv">
        <title>Sequencing and chromosome-scale assembly of the giantPleurodeles waltlgenome.</title>
        <authorList>
            <person name="Brown T."/>
            <person name="Elewa A."/>
            <person name="Iarovenko S."/>
            <person name="Subramanian E."/>
            <person name="Araus A.J."/>
            <person name="Petzold A."/>
            <person name="Susuki M."/>
            <person name="Suzuki K.-i.T."/>
            <person name="Hayashi T."/>
            <person name="Toyoda A."/>
            <person name="Oliveira C."/>
            <person name="Osipova E."/>
            <person name="Leigh N.D."/>
            <person name="Simon A."/>
            <person name="Yun M.H."/>
        </authorList>
    </citation>
    <scope>NUCLEOTIDE SEQUENCE</scope>
    <source>
        <strain evidence="2">20211129_DDA</strain>
        <tissue evidence="2">Liver</tissue>
    </source>
</reference>
<name>A0AAV7UL16_PLEWA</name>
<feature type="region of interest" description="Disordered" evidence="1">
    <location>
        <begin position="269"/>
        <end position="293"/>
    </location>
</feature>
<dbReference type="EMBL" id="JANPWB010000005">
    <property type="protein sequence ID" value="KAJ1188312.1"/>
    <property type="molecule type" value="Genomic_DNA"/>
</dbReference>
<keyword evidence="3" id="KW-1185">Reference proteome</keyword>
<evidence type="ECO:0000256" key="1">
    <source>
        <dbReference type="SAM" id="MobiDB-lite"/>
    </source>
</evidence>
<evidence type="ECO:0000313" key="2">
    <source>
        <dbReference type="EMBL" id="KAJ1188312.1"/>
    </source>
</evidence>
<gene>
    <name evidence="2" type="ORF">NDU88_005073</name>
</gene>
<protein>
    <submittedName>
        <fullName evidence="2">Uncharacterized protein</fullName>
    </submittedName>
</protein>
<accession>A0AAV7UL16</accession>
<sequence>MRTCSQMGESVARASFSKGAHAHQDLIPQAPLALESGGEHGNAPFEERQLGGAANMAAPYDLRVLAVEEKILRKDEGRHRFMTEQASNDLIIIDSEEEGEVMELQIEGGSGSSGQFDRCLSGHSERVGRQTPKTVSQVVQGVQEWEVADQSVFRAGGQVFLRDEQGVILKGTICGLASEYGGSGTTQVGQKYLGQEQRAYLSGCVAPHVLSGHGVSVEHQRSGWPAGGPLVVGVRAPPGCRLEERAQSGMVRLTAREVAPLEVRAFDSSARGLEPRSDSRSAILGGDEEEELD</sequence>
<organism evidence="2 3">
    <name type="scientific">Pleurodeles waltl</name>
    <name type="common">Iberian ribbed newt</name>
    <dbReference type="NCBI Taxonomy" id="8319"/>
    <lineage>
        <taxon>Eukaryota</taxon>
        <taxon>Metazoa</taxon>
        <taxon>Chordata</taxon>
        <taxon>Craniata</taxon>
        <taxon>Vertebrata</taxon>
        <taxon>Euteleostomi</taxon>
        <taxon>Amphibia</taxon>
        <taxon>Batrachia</taxon>
        <taxon>Caudata</taxon>
        <taxon>Salamandroidea</taxon>
        <taxon>Salamandridae</taxon>
        <taxon>Pleurodelinae</taxon>
        <taxon>Pleurodeles</taxon>
    </lineage>
</organism>
<comment type="caution">
    <text evidence="2">The sequence shown here is derived from an EMBL/GenBank/DDBJ whole genome shotgun (WGS) entry which is preliminary data.</text>
</comment>
<proteinExistence type="predicted"/>
<dbReference type="Proteomes" id="UP001066276">
    <property type="component" value="Chromosome 3_1"/>
</dbReference>